<name>A0A8X6Q2C2_NEPPI</name>
<evidence type="ECO:0000256" key="1">
    <source>
        <dbReference type="SAM" id="MobiDB-lite"/>
    </source>
</evidence>
<reference evidence="2" key="1">
    <citation type="submission" date="2020-08" db="EMBL/GenBank/DDBJ databases">
        <title>Multicomponent nature underlies the extraordinary mechanical properties of spider dragline silk.</title>
        <authorList>
            <person name="Kono N."/>
            <person name="Nakamura H."/>
            <person name="Mori M."/>
            <person name="Yoshida Y."/>
            <person name="Ohtoshi R."/>
            <person name="Malay A.D."/>
            <person name="Moran D.A.P."/>
            <person name="Tomita M."/>
            <person name="Numata K."/>
            <person name="Arakawa K."/>
        </authorList>
    </citation>
    <scope>NUCLEOTIDE SEQUENCE</scope>
</reference>
<comment type="caution">
    <text evidence="2">The sequence shown here is derived from an EMBL/GenBank/DDBJ whole genome shotgun (WGS) entry which is preliminary data.</text>
</comment>
<accession>A0A8X6Q2C2</accession>
<gene>
    <name evidence="2" type="ORF">NPIL_484401</name>
</gene>
<dbReference type="AlphaFoldDB" id="A0A8X6Q2C2"/>
<dbReference type="EMBL" id="BMAW01026082">
    <property type="protein sequence ID" value="GFT95452.1"/>
    <property type="molecule type" value="Genomic_DNA"/>
</dbReference>
<feature type="region of interest" description="Disordered" evidence="1">
    <location>
        <begin position="31"/>
        <end position="58"/>
    </location>
</feature>
<dbReference type="Proteomes" id="UP000887013">
    <property type="component" value="Unassembled WGS sequence"/>
</dbReference>
<keyword evidence="3" id="KW-1185">Reference proteome</keyword>
<protein>
    <submittedName>
        <fullName evidence="2">Uncharacterized protein</fullName>
    </submittedName>
</protein>
<evidence type="ECO:0000313" key="2">
    <source>
        <dbReference type="EMBL" id="GFT95452.1"/>
    </source>
</evidence>
<evidence type="ECO:0000313" key="3">
    <source>
        <dbReference type="Proteomes" id="UP000887013"/>
    </source>
</evidence>
<proteinExistence type="predicted"/>
<sequence length="186" mass="21369">MRSTQCCSSTWPLVRRFQEVQILMQTHIHQQGLTRHVQDADSTEDESRRPLQQPLRTVVSKPVSHPIPPFPFFVHSSSDRPHGERCLHTLPAIRSLVTNFPSSSAACGSRICSRGHDTFPSFPTACRVTFLQVADQNSTRDEDIFWDRVSASDKANACMFVLCRWEKRLSLLRMRSYRPSRHHTIP</sequence>
<organism evidence="2 3">
    <name type="scientific">Nephila pilipes</name>
    <name type="common">Giant wood spider</name>
    <name type="synonym">Nephila maculata</name>
    <dbReference type="NCBI Taxonomy" id="299642"/>
    <lineage>
        <taxon>Eukaryota</taxon>
        <taxon>Metazoa</taxon>
        <taxon>Ecdysozoa</taxon>
        <taxon>Arthropoda</taxon>
        <taxon>Chelicerata</taxon>
        <taxon>Arachnida</taxon>
        <taxon>Araneae</taxon>
        <taxon>Araneomorphae</taxon>
        <taxon>Entelegynae</taxon>
        <taxon>Araneoidea</taxon>
        <taxon>Nephilidae</taxon>
        <taxon>Nephila</taxon>
    </lineage>
</organism>